<dbReference type="InterPro" id="IPR007421">
    <property type="entry name" value="Schlafen_AlbA_2_dom"/>
</dbReference>
<comment type="caution">
    <text evidence="2">The sequence shown here is derived from an EMBL/GenBank/DDBJ whole genome shotgun (WGS) entry which is preliminary data.</text>
</comment>
<dbReference type="EMBL" id="LAZR01031598">
    <property type="protein sequence ID" value="KKL53296.1"/>
    <property type="molecule type" value="Genomic_DNA"/>
</dbReference>
<proteinExistence type="predicted"/>
<sequence>MRKFISIIKKNIEHIDLTDIEELINQNVRESSLIEYKEADFLNPSNIALQQQFWKLIKRLCGFANNMGGLLILGIKEDENSCAESITPLYQSKTSLINKLRGLILSHTIPSISLKINDVDTNSNNPDEYILVLKILEAPEPVMYINSSDNDSHKYFFRYNEDTIPADHATVRLLFSKKSIEEKLNKYLESKDYGLKIGNEENVVSWIAIPYQFPLETFTEINYTTITTLRDLYQNLSPNDRFHAILGNGRFSHNGILFLFRQQSLYNGFFEIKRDGYVEFKTFIKMDQEFLNENYIIKDLGKFIEYLFHFYSSYDYFGNIRIILSIKKSDISFKLGIKDIGGDYI</sequence>
<evidence type="ECO:0000259" key="1">
    <source>
        <dbReference type="Pfam" id="PF04326"/>
    </source>
</evidence>
<organism evidence="2">
    <name type="scientific">marine sediment metagenome</name>
    <dbReference type="NCBI Taxonomy" id="412755"/>
    <lineage>
        <taxon>unclassified sequences</taxon>
        <taxon>metagenomes</taxon>
        <taxon>ecological metagenomes</taxon>
    </lineage>
</organism>
<gene>
    <name evidence="2" type="ORF">LCGC14_2276890</name>
</gene>
<dbReference type="InterPro" id="IPR038461">
    <property type="entry name" value="Schlafen_AlbA_2_dom_sf"/>
</dbReference>
<dbReference type="Gene3D" id="3.30.950.30">
    <property type="entry name" value="Schlafen, AAA domain"/>
    <property type="match status" value="1"/>
</dbReference>
<reference evidence="2" key="1">
    <citation type="journal article" date="2015" name="Nature">
        <title>Complex archaea that bridge the gap between prokaryotes and eukaryotes.</title>
        <authorList>
            <person name="Spang A."/>
            <person name="Saw J.H."/>
            <person name="Jorgensen S.L."/>
            <person name="Zaremba-Niedzwiedzka K."/>
            <person name="Martijn J."/>
            <person name="Lind A.E."/>
            <person name="van Eijk R."/>
            <person name="Schleper C."/>
            <person name="Guy L."/>
            <person name="Ettema T.J."/>
        </authorList>
    </citation>
    <scope>NUCLEOTIDE SEQUENCE</scope>
</reference>
<name>A0A0F9DHL2_9ZZZZ</name>
<evidence type="ECO:0000313" key="2">
    <source>
        <dbReference type="EMBL" id="KKL53296.1"/>
    </source>
</evidence>
<protein>
    <recommendedName>
        <fullName evidence="1">Schlafen AlbA-2 domain-containing protein</fullName>
    </recommendedName>
</protein>
<feature type="domain" description="Schlafen AlbA-2" evidence="1">
    <location>
        <begin position="30"/>
        <end position="166"/>
    </location>
</feature>
<accession>A0A0F9DHL2</accession>
<dbReference type="Pfam" id="PF04326">
    <property type="entry name" value="SLFN_AlbA_2"/>
    <property type="match status" value="1"/>
</dbReference>
<feature type="non-terminal residue" evidence="2">
    <location>
        <position position="345"/>
    </location>
</feature>
<dbReference type="AlphaFoldDB" id="A0A0F9DHL2"/>